<accession>A0A0D9W9M1</accession>
<reference evidence="2 3" key="1">
    <citation type="submission" date="2012-08" db="EMBL/GenBank/DDBJ databases">
        <title>Oryza genome evolution.</title>
        <authorList>
            <person name="Wing R.A."/>
        </authorList>
    </citation>
    <scope>NUCLEOTIDE SEQUENCE</scope>
</reference>
<protein>
    <recommendedName>
        <fullName evidence="4">DUF834 domain-containing protein</fullName>
    </recommendedName>
</protein>
<dbReference type="Proteomes" id="UP000032180">
    <property type="component" value="Chromosome 4"/>
</dbReference>
<feature type="region of interest" description="Disordered" evidence="1">
    <location>
        <begin position="85"/>
        <end position="113"/>
    </location>
</feature>
<dbReference type="EnsemblPlants" id="LPERR04G21210.6">
    <property type="protein sequence ID" value="LPERR04G21210.6"/>
    <property type="gene ID" value="LPERR04G21210"/>
</dbReference>
<evidence type="ECO:0008006" key="4">
    <source>
        <dbReference type="Google" id="ProtNLM"/>
    </source>
</evidence>
<evidence type="ECO:0000313" key="2">
    <source>
        <dbReference type="EnsemblPlants" id="LPERR04G21210.6"/>
    </source>
</evidence>
<dbReference type="Gramene" id="LPERR04G21210.6">
    <property type="protein sequence ID" value="LPERR04G21210.6"/>
    <property type="gene ID" value="LPERR04G21210"/>
</dbReference>
<proteinExistence type="predicted"/>
<reference evidence="3" key="2">
    <citation type="submission" date="2013-12" db="EMBL/GenBank/DDBJ databases">
        <authorList>
            <person name="Yu Y."/>
            <person name="Lee S."/>
            <person name="de Baynast K."/>
            <person name="Wissotski M."/>
            <person name="Liu L."/>
            <person name="Talag J."/>
            <person name="Goicoechea J."/>
            <person name="Angelova A."/>
            <person name="Jetty R."/>
            <person name="Kudrna D."/>
            <person name="Golser W."/>
            <person name="Rivera L."/>
            <person name="Zhang J."/>
            <person name="Wing R."/>
        </authorList>
    </citation>
    <scope>NUCLEOTIDE SEQUENCE</scope>
</reference>
<organism evidence="2 3">
    <name type="scientific">Leersia perrieri</name>
    <dbReference type="NCBI Taxonomy" id="77586"/>
    <lineage>
        <taxon>Eukaryota</taxon>
        <taxon>Viridiplantae</taxon>
        <taxon>Streptophyta</taxon>
        <taxon>Embryophyta</taxon>
        <taxon>Tracheophyta</taxon>
        <taxon>Spermatophyta</taxon>
        <taxon>Magnoliopsida</taxon>
        <taxon>Liliopsida</taxon>
        <taxon>Poales</taxon>
        <taxon>Poaceae</taxon>
        <taxon>BOP clade</taxon>
        <taxon>Oryzoideae</taxon>
        <taxon>Oryzeae</taxon>
        <taxon>Oryzinae</taxon>
        <taxon>Leersia</taxon>
    </lineage>
</organism>
<evidence type="ECO:0000313" key="3">
    <source>
        <dbReference type="Proteomes" id="UP000032180"/>
    </source>
</evidence>
<sequence length="113" mass="11937">MKPSSLSYPVCWQHSNAESSQLSFLNAWWGLCSRHRGLAGGLELRPVAAVVAVAEGRRDADLGVAWAAGGLLVVACLLENDGEALRRRRNPTSSTPGRPPGEDAMGIEGGRGL</sequence>
<keyword evidence="3" id="KW-1185">Reference proteome</keyword>
<dbReference type="HOGENOM" id="CLU_171357_0_0_1"/>
<name>A0A0D9W9M1_9ORYZ</name>
<evidence type="ECO:0000256" key="1">
    <source>
        <dbReference type="SAM" id="MobiDB-lite"/>
    </source>
</evidence>
<reference evidence="2" key="3">
    <citation type="submission" date="2015-04" db="UniProtKB">
        <authorList>
            <consortium name="EnsemblPlants"/>
        </authorList>
    </citation>
    <scope>IDENTIFICATION</scope>
</reference>
<dbReference type="AlphaFoldDB" id="A0A0D9W9M1"/>